<accession>A0A5B7YH73</accession>
<dbReference type="AlphaFoldDB" id="A0A5B7YH73"/>
<dbReference type="Pfam" id="PF09523">
    <property type="entry name" value="DUF2390"/>
    <property type="match status" value="1"/>
</dbReference>
<name>A0A5B7YH73_9ALTE</name>
<dbReference type="InterPro" id="IPR012659">
    <property type="entry name" value="CHP02444"/>
</dbReference>
<protein>
    <submittedName>
        <fullName evidence="1">TIGR02444 family protein</fullName>
    </submittedName>
</protein>
<gene>
    <name evidence="1" type="ORF">FBQ74_16660</name>
</gene>
<evidence type="ECO:0000313" key="2">
    <source>
        <dbReference type="Proteomes" id="UP000304912"/>
    </source>
</evidence>
<dbReference type="KEGG" id="salk:FBQ74_16660"/>
<dbReference type="EMBL" id="CP039852">
    <property type="protein sequence ID" value="QCZ95007.1"/>
    <property type="molecule type" value="Genomic_DNA"/>
</dbReference>
<reference evidence="1 2" key="1">
    <citation type="submission" date="2019-04" db="EMBL/GenBank/DDBJ databases">
        <title>Salinimonas iocasae sp. nov., a halophilic bacterium isolated from the outer tube casing of tubeworms in Okinawa Trough.</title>
        <authorList>
            <person name="Zhang H."/>
            <person name="Wang H."/>
            <person name="Li C."/>
        </authorList>
    </citation>
    <scope>NUCLEOTIDE SEQUENCE [LARGE SCALE GENOMIC DNA]</scope>
    <source>
        <strain evidence="1 2">KX18D6</strain>
    </source>
</reference>
<keyword evidence="2" id="KW-1185">Reference proteome</keyword>
<evidence type="ECO:0000313" key="1">
    <source>
        <dbReference type="EMBL" id="QCZ95007.1"/>
    </source>
</evidence>
<proteinExistence type="predicted"/>
<dbReference type="NCBIfam" id="TIGR02444">
    <property type="entry name" value="TIGR02444 family protein"/>
    <property type="match status" value="1"/>
</dbReference>
<sequence length="192" mass="22070">MSKSNLPPRRKKQKWPGWKPRRQLNRQGRTMTATYDLTASDFWAFSTRLYSDPAIAALCLRLQDNAGVNVNMLLFLCWCLKHQRLVVLKQWHTLKAAIAHSEHQLQQHRQRRRAARHDVSEEHAQYAQLKASELELEAQQQADLVSAYNNMTVDTTDIPGINASVVAFIHAYNLRDNTAAIADIRQIIKESV</sequence>
<dbReference type="OrthoDB" id="5795846at2"/>
<dbReference type="Proteomes" id="UP000304912">
    <property type="component" value="Chromosome"/>
</dbReference>
<organism evidence="1 2">
    <name type="scientific">Salinimonas iocasae</name>
    <dbReference type="NCBI Taxonomy" id="2572577"/>
    <lineage>
        <taxon>Bacteria</taxon>
        <taxon>Pseudomonadati</taxon>
        <taxon>Pseudomonadota</taxon>
        <taxon>Gammaproteobacteria</taxon>
        <taxon>Alteromonadales</taxon>
        <taxon>Alteromonadaceae</taxon>
        <taxon>Alteromonas/Salinimonas group</taxon>
        <taxon>Salinimonas</taxon>
    </lineage>
</organism>